<dbReference type="PANTHER" id="PTHR13865:SF28">
    <property type="entry name" value="POLYCHAETOID, ISOFORM O"/>
    <property type="match status" value="1"/>
</dbReference>
<feature type="region of interest" description="Disordered" evidence="1">
    <location>
        <begin position="238"/>
        <end position="310"/>
    </location>
</feature>
<protein>
    <submittedName>
        <fullName evidence="3">Tight junction protein ZO-1</fullName>
    </submittedName>
</protein>
<dbReference type="SMART" id="SM00228">
    <property type="entry name" value="PDZ"/>
    <property type="match status" value="3"/>
</dbReference>
<dbReference type="PROSITE" id="PS50106">
    <property type="entry name" value="PDZ"/>
    <property type="match status" value="2"/>
</dbReference>
<feature type="compositionally biased region" description="Low complexity" evidence="1">
    <location>
        <begin position="259"/>
        <end position="271"/>
    </location>
</feature>
<dbReference type="CDD" id="cd06727">
    <property type="entry name" value="PDZ1_ZO1-like"/>
    <property type="match status" value="1"/>
</dbReference>
<dbReference type="GO" id="GO:0098609">
    <property type="term" value="P:cell-cell adhesion"/>
    <property type="evidence" value="ECO:0007669"/>
    <property type="project" value="TreeGrafter"/>
</dbReference>
<dbReference type="GO" id="GO:0050839">
    <property type="term" value="F:cell adhesion molecule binding"/>
    <property type="evidence" value="ECO:0007669"/>
    <property type="project" value="TreeGrafter"/>
</dbReference>
<dbReference type="OrthoDB" id="418634at2759"/>
<dbReference type="InterPro" id="IPR036034">
    <property type="entry name" value="PDZ_sf"/>
</dbReference>
<evidence type="ECO:0000313" key="3">
    <source>
        <dbReference type="EMBL" id="ODM94110.1"/>
    </source>
</evidence>
<dbReference type="Gene3D" id="3.40.50.300">
    <property type="entry name" value="P-loop containing nucleotide triphosphate hydrolases"/>
    <property type="match status" value="1"/>
</dbReference>
<dbReference type="Gene3D" id="2.30.42.10">
    <property type="match status" value="2"/>
</dbReference>
<feature type="domain" description="PDZ" evidence="2">
    <location>
        <begin position="101"/>
        <end position="170"/>
    </location>
</feature>
<dbReference type="STRING" id="48709.A0A1D2MM34"/>
<dbReference type="SUPFAM" id="SSF50156">
    <property type="entry name" value="PDZ domain-like"/>
    <property type="match status" value="2"/>
</dbReference>
<feature type="domain" description="PDZ" evidence="2">
    <location>
        <begin position="306"/>
        <end position="388"/>
    </location>
</feature>
<name>A0A1D2MM34_ORCCI</name>
<keyword evidence="4" id="KW-1185">Reference proteome</keyword>
<proteinExistence type="predicted"/>
<evidence type="ECO:0000256" key="1">
    <source>
        <dbReference type="SAM" id="MobiDB-lite"/>
    </source>
</evidence>
<dbReference type="Pfam" id="PF00595">
    <property type="entry name" value="PDZ"/>
    <property type="match status" value="2"/>
</dbReference>
<evidence type="ECO:0000259" key="2">
    <source>
        <dbReference type="PROSITE" id="PS50106"/>
    </source>
</evidence>
<dbReference type="AlphaFoldDB" id="A0A1D2MM34"/>
<dbReference type="GO" id="GO:0005923">
    <property type="term" value="C:bicellular tight junction"/>
    <property type="evidence" value="ECO:0007669"/>
    <property type="project" value="TreeGrafter"/>
</dbReference>
<dbReference type="InterPro" id="IPR027417">
    <property type="entry name" value="P-loop_NTPase"/>
</dbReference>
<feature type="compositionally biased region" description="Pro residues" evidence="1">
    <location>
        <begin position="296"/>
        <end position="308"/>
    </location>
</feature>
<dbReference type="GO" id="GO:0150105">
    <property type="term" value="P:protein localization to cell-cell junction"/>
    <property type="evidence" value="ECO:0007669"/>
    <property type="project" value="TreeGrafter"/>
</dbReference>
<sequence>MPEESPFPFRTPMIPPPYPYYDDTNYVSSSRSRQNILNIMLNELELELDSNTDTNVTETNTNANSTLERTELRASCTLVDSTILEPDELTSTVSRNWEYVNVSLTRVPGYGFGIAVSGGCDNPHFANGDPAIAISDVLKGGPAQGKLQINDRIISANGISLDNVDYSTAVADPAKRIKKLNFESLGFTISVTLQIKTVDSPALGLREGDIIDKIQGLRVNELFNEKIVVKELKRVVDESSNGNSGTLNLTVKRSGSHRTAQPQQAQTPQPTLSTGNLYVQPPTRNNKSFDNTNVNTPPPPPPPRPPLPVEFEAKNQLGIRLSGGNKTGIIVSAVQKNSQAELQGLSNHDKIIRVNEHDFMQNPPTRENAIEILSSIPNDTLVNLTVERSAPIPLHINQDEFYIRTRFQSDDFKIHELLLVTDTLVNGMVGHWEAYRVDSNGNALKHEKLIIPNVKHARDMLKKSWKRTTSFRNREYEDLLACSIAVDPYDNIEKILTHDLSKRPLIMFTPHNPSVVDSLSNLKNSSRVFKFIKSNDRLEFTDQRVRVIQDYVSVKYVQELHEKRIYPIVMVCNFPNKETMKDAIRDASKYSKSKKMFNVMGKLDGKLGSYADLKHEASDFESMAQWIYRVVVERGDAVSTVFAKVNDSVSFTNMQSNVALESNEEFNASSPLV</sequence>
<dbReference type="EMBL" id="LJIJ01000858">
    <property type="protein sequence ID" value="ODM94110.1"/>
    <property type="molecule type" value="Genomic_DNA"/>
</dbReference>
<dbReference type="GO" id="GO:0045216">
    <property type="term" value="P:cell-cell junction organization"/>
    <property type="evidence" value="ECO:0007669"/>
    <property type="project" value="TreeGrafter"/>
</dbReference>
<accession>A0A1D2MM34</accession>
<gene>
    <name evidence="3" type="ORF">Ocin01_12566</name>
</gene>
<evidence type="ECO:0000313" key="4">
    <source>
        <dbReference type="Proteomes" id="UP000094527"/>
    </source>
</evidence>
<dbReference type="InterPro" id="IPR001478">
    <property type="entry name" value="PDZ"/>
</dbReference>
<organism evidence="3 4">
    <name type="scientific">Orchesella cincta</name>
    <name type="common">Springtail</name>
    <name type="synonym">Podura cincta</name>
    <dbReference type="NCBI Taxonomy" id="48709"/>
    <lineage>
        <taxon>Eukaryota</taxon>
        <taxon>Metazoa</taxon>
        <taxon>Ecdysozoa</taxon>
        <taxon>Arthropoda</taxon>
        <taxon>Hexapoda</taxon>
        <taxon>Collembola</taxon>
        <taxon>Entomobryomorpha</taxon>
        <taxon>Entomobryoidea</taxon>
        <taxon>Orchesellidae</taxon>
        <taxon>Orchesellinae</taxon>
        <taxon>Orchesella</taxon>
    </lineage>
</organism>
<dbReference type="Gene3D" id="2.30.30.40">
    <property type="entry name" value="SH3 Domains"/>
    <property type="match status" value="1"/>
</dbReference>
<dbReference type="GO" id="GO:0005886">
    <property type="term" value="C:plasma membrane"/>
    <property type="evidence" value="ECO:0007669"/>
    <property type="project" value="TreeGrafter"/>
</dbReference>
<comment type="caution">
    <text evidence="3">The sequence shown here is derived from an EMBL/GenBank/DDBJ whole genome shotgun (WGS) entry which is preliminary data.</text>
</comment>
<feature type="compositionally biased region" description="Polar residues" evidence="1">
    <location>
        <begin position="238"/>
        <end position="253"/>
    </location>
</feature>
<dbReference type="PANTHER" id="PTHR13865">
    <property type="entry name" value="TIGHT JUNCTION PROTEIN"/>
    <property type="match status" value="1"/>
</dbReference>
<reference evidence="3 4" key="1">
    <citation type="journal article" date="2016" name="Genome Biol. Evol.">
        <title>Gene Family Evolution Reflects Adaptation to Soil Environmental Stressors in the Genome of the Collembolan Orchesella cincta.</title>
        <authorList>
            <person name="Faddeeva-Vakhrusheva A."/>
            <person name="Derks M.F."/>
            <person name="Anvar S.Y."/>
            <person name="Agamennone V."/>
            <person name="Suring W."/>
            <person name="Smit S."/>
            <person name="van Straalen N.M."/>
            <person name="Roelofs D."/>
        </authorList>
    </citation>
    <scope>NUCLEOTIDE SEQUENCE [LARGE SCALE GENOMIC DNA]</scope>
    <source>
        <tissue evidence="3">Mixed pool</tissue>
    </source>
</reference>
<dbReference type="Proteomes" id="UP000094527">
    <property type="component" value="Unassembled WGS sequence"/>
</dbReference>
<feature type="compositionally biased region" description="Polar residues" evidence="1">
    <location>
        <begin position="272"/>
        <end position="295"/>
    </location>
</feature>